<name>A0A157QHK5_9BORD</name>
<gene>
    <name evidence="1" type="ORF">SAMEA3906487_00712</name>
</gene>
<dbReference type="KEGG" id="btrm:SAMEA390648700712"/>
<evidence type="ECO:0000313" key="1">
    <source>
        <dbReference type="EMBL" id="SAI67371.1"/>
    </source>
</evidence>
<accession>A0A157QHK5</accession>
<keyword evidence="2" id="KW-1185">Reference proteome</keyword>
<dbReference type="STRING" id="123899.SAMEA3906487_00712"/>
<dbReference type="RefSeq" id="WP_081695060.1">
    <property type="nucleotide sequence ID" value="NZ_CP016340.1"/>
</dbReference>
<dbReference type="GeneID" id="56587882"/>
<dbReference type="PATRIC" id="fig|123899.6.peg.685"/>
<proteinExistence type="predicted"/>
<evidence type="ECO:0000313" key="2">
    <source>
        <dbReference type="Proteomes" id="UP000076825"/>
    </source>
</evidence>
<dbReference type="AlphaFoldDB" id="A0A157QHK5"/>
<keyword evidence="1" id="KW-0449">Lipoprotein</keyword>
<dbReference type="Proteomes" id="UP000076825">
    <property type="component" value="Chromosome 1"/>
</dbReference>
<dbReference type="OrthoDB" id="8634872at2"/>
<organism evidence="1 2">
    <name type="scientific">Bordetella trematum</name>
    <dbReference type="NCBI Taxonomy" id="123899"/>
    <lineage>
        <taxon>Bacteria</taxon>
        <taxon>Pseudomonadati</taxon>
        <taxon>Pseudomonadota</taxon>
        <taxon>Betaproteobacteria</taxon>
        <taxon>Burkholderiales</taxon>
        <taxon>Alcaligenaceae</taxon>
        <taxon>Bordetella</taxon>
    </lineage>
</organism>
<reference evidence="1 2" key="1">
    <citation type="submission" date="2016-04" db="EMBL/GenBank/DDBJ databases">
        <authorList>
            <consortium name="Pathogen Informatics"/>
        </authorList>
    </citation>
    <scope>NUCLEOTIDE SEQUENCE [LARGE SCALE GENOMIC DNA]</scope>
    <source>
        <strain evidence="1 2">H044680328</strain>
    </source>
</reference>
<sequence length="171" mass="18392">MYAYVSFARAVGGAVVVAGMLAGCSGAKRQPAAQAQQAPPASTEVVCTPSPGSPLVGTWYSVSRPQGFAGELQTLTVLAADGSMTYETQMKVGKRIRPALRETGCWSVADGVYVLQTTRSNGVPVDIEDPIYQTRYQLVKAEAARLTLREMKPKGQQIVARRMKPGYRLPQ</sequence>
<protein>
    <submittedName>
        <fullName evidence="1">Putative lipoprotein</fullName>
    </submittedName>
</protein>
<dbReference type="EMBL" id="LT546645">
    <property type="protein sequence ID" value="SAI67371.1"/>
    <property type="molecule type" value="Genomic_DNA"/>
</dbReference>
<dbReference type="eggNOG" id="ENOG5030150">
    <property type="taxonomic scope" value="Bacteria"/>
</dbReference>